<reference evidence="1 2" key="1">
    <citation type="submission" date="2018-06" db="EMBL/GenBank/DDBJ databases">
        <authorList>
            <consortium name="Pathogen Informatics"/>
            <person name="Doyle S."/>
        </authorList>
    </citation>
    <scope>NUCLEOTIDE SEQUENCE [LARGE SCALE GENOMIC DNA]</scope>
    <source>
        <strain evidence="1 2">NCTC13184</strain>
    </source>
</reference>
<evidence type="ECO:0000313" key="2">
    <source>
        <dbReference type="Proteomes" id="UP000255082"/>
    </source>
</evidence>
<dbReference type="EMBL" id="UGRU01000001">
    <property type="protein sequence ID" value="SUA45655.1"/>
    <property type="molecule type" value="Genomic_DNA"/>
</dbReference>
<name>A0A378WYI4_9NOCA</name>
<organism evidence="1 2">
    <name type="scientific">Nocardia africana</name>
    <dbReference type="NCBI Taxonomy" id="134964"/>
    <lineage>
        <taxon>Bacteria</taxon>
        <taxon>Bacillati</taxon>
        <taxon>Actinomycetota</taxon>
        <taxon>Actinomycetes</taxon>
        <taxon>Mycobacteriales</taxon>
        <taxon>Nocardiaceae</taxon>
        <taxon>Nocardia</taxon>
    </lineage>
</organism>
<dbReference type="AlphaFoldDB" id="A0A378WYI4"/>
<proteinExistence type="predicted"/>
<protein>
    <submittedName>
        <fullName evidence="1">Uncharacterized protein</fullName>
    </submittedName>
</protein>
<evidence type="ECO:0000313" key="1">
    <source>
        <dbReference type="EMBL" id="SUA45655.1"/>
    </source>
</evidence>
<accession>A0A378WYI4</accession>
<gene>
    <name evidence="1" type="ORF">NCTC13184_04179</name>
</gene>
<sequence length="60" mass="6461">MSERSVSTTSGAPQICSELAKAAKQADYPGPRSVLDDFLSADFDSRSAFGIQRLIRLPDS</sequence>
<dbReference type="Proteomes" id="UP000255082">
    <property type="component" value="Unassembled WGS sequence"/>
</dbReference>